<dbReference type="PRINTS" id="PR00783">
    <property type="entry name" value="MINTRINSICP"/>
</dbReference>
<dbReference type="InterPro" id="IPR000425">
    <property type="entry name" value="MIP"/>
</dbReference>
<accession>A0A0K9PB00</accession>
<dbReference type="Pfam" id="PF00230">
    <property type="entry name" value="MIP"/>
    <property type="match status" value="1"/>
</dbReference>
<evidence type="ECO:0000313" key="10">
    <source>
        <dbReference type="EMBL" id="KMZ65427.1"/>
    </source>
</evidence>
<comment type="subcellular location">
    <subcellularLocation>
        <location evidence="1">Membrane</location>
        <topology evidence="1">Multi-pass membrane protein</topology>
    </subcellularLocation>
</comment>
<dbReference type="GO" id="GO:0009705">
    <property type="term" value="C:plant-type vacuole membrane"/>
    <property type="evidence" value="ECO:0000318"/>
    <property type="project" value="GO_Central"/>
</dbReference>
<evidence type="ECO:0000256" key="2">
    <source>
        <dbReference type="ARBA" id="ARBA00022448"/>
    </source>
</evidence>
<dbReference type="InterPro" id="IPR023271">
    <property type="entry name" value="Aquaporin-like"/>
</dbReference>
<dbReference type="OrthoDB" id="3222at2759"/>
<evidence type="ECO:0000256" key="9">
    <source>
        <dbReference type="SAM" id="Phobius"/>
    </source>
</evidence>
<keyword evidence="4" id="KW-0677">Repeat</keyword>
<evidence type="ECO:0000313" key="11">
    <source>
        <dbReference type="Proteomes" id="UP000036987"/>
    </source>
</evidence>
<evidence type="ECO:0000256" key="1">
    <source>
        <dbReference type="ARBA" id="ARBA00004141"/>
    </source>
</evidence>
<dbReference type="PROSITE" id="PS00221">
    <property type="entry name" value="MIP"/>
    <property type="match status" value="1"/>
</dbReference>
<dbReference type="InterPro" id="IPR034294">
    <property type="entry name" value="Aquaporin_transptr"/>
</dbReference>
<dbReference type="FunFam" id="1.20.1080.10:FF:000002">
    <property type="entry name" value="Probable aquaporin TIP1-1"/>
    <property type="match status" value="1"/>
</dbReference>
<dbReference type="InterPro" id="IPR022357">
    <property type="entry name" value="MIP_CS"/>
</dbReference>
<dbReference type="EMBL" id="LFYR01001032">
    <property type="protein sequence ID" value="KMZ65427.1"/>
    <property type="molecule type" value="Genomic_DNA"/>
</dbReference>
<gene>
    <name evidence="10" type="ORF">ZOSMA_31G00130</name>
</gene>
<keyword evidence="11" id="KW-1185">Reference proteome</keyword>
<organism evidence="10 11">
    <name type="scientific">Zostera marina</name>
    <name type="common">Eelgrass</name>
    <dbReference type="NCBI Taxonomy" id="29655"/>
    <lineage>
        <taxon>Eukaryota</taxon>
        <taxon>Viridiplantae</taxon>
        <taxon>Streptophyta</taxon>
        <taxon>Embryophyta</taxon>
        <taxon>Tracheophyta</taxon>
        <taxon>Spermatophyta</taxon>
        <taxon>Magnoliopsida</taxon>
        <taxon>Liliopsida</taxon>
        <taxon>Zosteraceae</taxon>
        <taxon>Zostera</taxon>
    </lineage>
</organism>
<keyword evidence="3 8" id="KW-0812">Transmembrane</keyword>
<dbReference type="Proteomes" id="UP000036987">
    <property type="component" value="Unassembled WGS sequence"/>
</dbReference>
<dbReference type="GO" id="GO:0015250">
    <property type="term" value="F:water channel activity"/>
    <property type="evidence" value="ECO:0000318"/>
    <property type="project" value="GO_Central"/>
</dbReference>
<dbReference type="STRING" id="29655.A0A0K9PB00"/>
<dbReference type="PANTHER" id="PTHR45665">
    <property type="entry name" value="AQUAPORIN-8"/>
    <property type="match status" value="1"/>
</dbReference>
<dbReference type="SUPFAM" id="SSF81338">
    <property type="entry name" value="Aquaporin-like"/>
    <property type="match status" value="1"/>
</dbReference>
<evidence type="ECO:0000256" key="8">
    <source>
        <dbReference type="RuleBase" id="RU000477"/>
    </source>
</evidence>
<name>A0A0K9PB00_ZOSMR</name>
<protein>
    <submittedName>
        <fullName evidence="10">Aquaporin TIP1-1</fullName>
    </submittedName>
</protein>
<dbReference type="PANTHER" id="PTHR45665:SF54">
    <property type="entry name" value="AQUAPORIN TIP1-1"/>
    <property type="match status" value="1"/>
</dbReference>
<evidence type="ECO:0000256" key="5">
    <source>
        <dbReference type="ARBA" id="ARBA00022989"/>
    </source>
</evidence>
<keyword evidence="5 9" id="KW-1133">Transmembrane helix</keyword>
<evidence type="ECO:0000256" key="4">
    <source>
        <dbReference type="ARBA" id="ARBA00022737"/>
    </source>
</evidence>
<feature type="transmembrane region" description="Helical" evidence="9">
    <location>
        <begin position="171"/>
        <end position="192"/>
    </location>
</feature>
<dbReference type="SMR" id="A0A0K9PB00"/>
<feature type="transmembrane region" description="Helical" evidence="9">
    <location>
        <begin position="216"/>
        <end position="238"/>
    </location>
</feature>
<keyword evidence="2 8" id="KW-0813">Transport</keyword>
<keyword evidence="6 9" id="KW-0472">Membrane</keyword>
<dbReference type="OMA" id="IACMAEI"/>
<feature type="transmembrane region" description="Helical" evidence="9">
    <location>
        <begin position="91"/>
        <end position="121"/>
    </location>
</feature>
<reference evidence="11" key="1">
    <citation type="journal article" date="2016" name="Nature">
        <title>The genome of the seagrass Zostera marina reveals angiosperm adaptation to the sea.</title>
        <authorList>
            <person name="Olsen J.L."/>
            <person name="Rouze P."/>
            <person name="Verhelst B."/>
            <person name="Lin Y.-C."/>
            <person name="Bayer T."/>
            <person name="Collen J."/>
            <person name="Dattolo E."/>
            <person name="De Paoli E."/>
            <person name="Dittami S."/>
            <person name="Maumus F."/>
            <person name="Michel G."/>
            <person name="Kersting A."/>
            <person name="Lauritano C."/>
            <person name="Lohaus R."/>
            <person name="Toepel M."/>
            <person name="Tonon T."/>
            <person name="Vanneste K."/>
            <person name="Amirebrahimi M."/>
            <person name="Brakel J."/>
            <person name="Bostroem C."/>
            <person name="Chovatia M."/>
            <person name="Grimwood J."/>
            <person name="Jenkins J.W."/>
            <person name="Jueterbock A."/>
            <person name="Mraz A."/>
            <person name="Stam W.T."/>
            <person name="Tice H."/>
            <person name="Bornberg-Bauer E."/>
            <person name="Green P.J."/>
            <person name="Pearson G.A."/>
            <person name="Procaccini G."/>
            <person name="Duarte C.M."/>
            <person name="Schmutz J."/>
            <person name="Reusch T.B.H."/>
            <person name="Van de Peer Y."/>
        </authorList>
    </citation>
    <scope>NUCLEOTIDE SEQUENCE [LARGE SCALE GENOMIC DNA]</scope>
    <source>
        <strain evidence="11">cv. Finnish</strain>
    </source>
</reference>
<proteinExistence type="inferred from homology"/>
<feature type="transmembrane region" description="Helical" evidence="9">
    <location>
        <begin position="57"/>
        <end position="79"/>
    </location>
</feature>
<dbReference type="Gene3D" id="1.20.1080.10">
    <property type="entry name" value="Glycerol uptake facilitator protein"/>
    <property type="match status" value="1"/>
</dbReference>
<dbReference type="GO" id="GO:0006833">
    <property type="term" value="P:water transport"/>
    <property type="evidence" value="ECO:0000318"/>
    <property type="project" value="GO_Central"/>
</dbReference>
<comment type="similarity">
    <text evidence="7">Belongs to the MIP/aquaporin (TC 1.A.8) family. TIP (TC 1.A.8.10) subfamily.</text>
</comment>
<feature type="transmembrane region" description="Helical" evidence="9">
    <location>
        <begin position="141"/>
        <end position="159"/>
    </location>
</feature>
<comment type="caution">
    <text evidence="10">The sequence shown here is derived from an EMBL/GenBank/DDBJ whole genome shotgun (WGS) entry which is preliminary data.</text>
</comment>
<dbReference type="AlphaFoldDB" id="A0A0K9PB00"/>
<sequence>MAISRIAIGDVQEVTRFKGIKLGISEFIATFIFIFAGKGSCMAFGKLTGNGPETPEGLIIACLGYGFGLVTAVSVGANISGGHVNPAVTLGVFLGGNITLFSGILYCISQVLGATAATYVLVFCTGEKASASALGDGVSPLSGVVFEMIMTFGLVYAVYATAVDPKKGNMATIAPISIALIVAANILAGGPFSGGSMNPAASFGAAMASGNWTNHWIYWAGPLLGGGLAGVIYEVLFIEQNRTILPSTDDY</sequence>
<evidence type="ECO:0000256" key="7">
    <source>
        <dbReference type="ARBA" id="ARBA00038477"/>
    </source>
</evidence>
<feature type="transmembrane region" description="Helical" evidence="9">
    <location>
        <begin position="20"/>
        <end position="37"/>
    </location>
</feature>
<evidence type="ECO:0000256" key="3">
    <source>
        <dbReference type="ARBA" id="ARBA00022692"/>
    </source>
</evidence>
<evidence type="ECO:0000256" key="6">
    <source>
        <dbReference type="ARBA" id="ARBA00023136"/>
    </source>
</evidence>